<evidence type="ECO:0000256" key="1">
    <source>
        <dbReference type="SAM" id="MobiDB-lite"/>
    </source>
</evidence>
<keyword evidence="3" id="KW-1185">Reference proteome</keyword>
<feature type="region of interest" description="Disordered" evidence="1">
    <location>
        <begin position="52"/>
        <end position="180"/>
    </location>
</feature>
<name>A0A9K3N697_HELAN</name>
<reference evidence="2" key="2">
    <citation type="submission" date="2020-06" db="EMBL/GenBank/DDBJ databases">
        <title>Helianthus annuus Genome sequencing and assembly Release 2.</title>
        <authorList>
            <person name="Gouzy J."/>
            <person name="Langlade N."/>
            <person name="Munos S."/>
        </authorList>
    </citation>
    <scope>NUCLEOTIDE SEQUENCE</scope>
    <source>
        <tissue evidence="2">Leaves</tissue>
    </source>
</reference>
<evidence type="ECO:0000313" key="3">
    <source>
        <dbReference type="Proteomes" id="UP000215914"/>
    </source>
</evidence>
<protein>
    <submittedName>
        <fullName evidence="2">Uncharacterized protein</fullName>
    </submittedName>
</protein>
<dbReference type="AlphaFoldDB" id="A0A9K3N697"/>
<dbReference type="EMBL" id="MNCJ02000324">
    <property type="protein sequence ID" value="KAF5788916.1"/>
    <property type="molecule type" value="Genomic_DNA"/>
</dbReference>
<feature type="compositionally biased region" description="Low complexity" evidence="1">
    <location>
        <begin position="61"/>
        <end position="71"/>
    </location>
</feature>
<proteinExistence type="predicted"/>
<gene>
    <name evidence="2" type="ORF">HanXRQr2_Chr09g0364781</name>
</gene>
<comment type="caution">
    <text evidence="2">The sequence shown here is derived from an EMBL/GenBank/DDBJ whole genome shotgun (WGS) entry which is preliminary data.</text>
</comment>
<dbReference type="Proteomes" id="UP000215914">
    <property type="component" value="Unassembled WGS sequence"/>
</dbReference>
<dbReference type="Gramene" id="mRNA:HanXRQr2_Chr09g0364781">
    <property type="protein sequence ID" value="CDS:HanXRQr2_Chr09g0364781.1"/>
    <property type="gene ID" value="HanXRQr2_Chr09g0364781"/>
</dbReference>
<reference evidence="2" key="1">
    <citation type="journal article" date="2017" name="Nature">
        <title>The sunflower genome provides insights into oil metabolism, flowering and Asterid evolution.</title>
        <authorList>
            <person name="Badouin H."/>
            <person name="Gouzy J."/>
            <person name="Grassa C.J."/>
            <person name="Murat F."/>
            <person name="Staton S.E."/>
            <person name="Cottret L."/>
            <person name="Lelandais-Briere C."/>
            <person name="Owens G.L."/>
            <person name="Carrere S."/>
            <person name="Mayjonade B."/>
            <person name="Legrand L."/>
            <person name="Gill N."/>
            <person name="Kane N.C."/>
            <person name="Bowers J.E."/>
            <person name="Hubner S."/>
            <person name="Bellec A."/>
            <person name="Berard A."/>
            <person name="Berges H."/>
            <person name="Blanchet N."/>
            <person name="Boniface M.C."/>
            <person name="Brunel D."/>
            <person name="Catrice O."/>
            <person name="Chaidir N."/>
            <person name="Claudel C."/>
            <person name="Donnadieu C."/>
            <person name="Faraut T."/>
            <person name="Fievet G."/>
            <person name="Helmstetter N."/>
            <person name="King M."/>
            <person name="Knapp S.J."/>
            <person name="Lai Z."/>
            <person name="Le Paslier M.C."/>
            <person name="Lippi Y."/>
            <person name="Lorenzon L."/>
            <person name="Mandel J.R."/>
            <person name="Marage G."/>
            <person name="Marchand G."/>
            <person name="Marquand E."/>
            <person name="Bret-Mestries E."/>
            <person name="Morien E."/>
            <person name="Nambeesan S."/>
            <person name="Nguyen T."/>
            <person name="Pegot-Espagnet P."/>
            <person name="Pouilly N."/>
            <person name="Raftis F."/>
            <person name="Sallet E."/>
            <person name="Schiex T."/>
            <person name="Thomas J."/>
            <person name="Vandecasteele C."/>
            <person name="Vares D."/>
            <person name="Vear F."/>
            <person name="Vautrin S."/>
            <person name="Crespi M."/>
            <person name="Mangin B."/>
            <person name="Burke J.M."/>
            <person name="Salse J."/>
            <person name="Munos S."/>
            <person name="Vincourt P."/>
            <person name="Rieseberg L.H."/>
            <person name="Langlade N.B."/>
        </authorList>
    </citation>
    <scope>NUCLEOTIDE SEQUENCE</scope>
    <source>
        <tissue evidence="2">Leaves</tissue>
    </source>
</reference>
<organism evidence="2 3">
    <name type="scientific">Helianthus annuus</name>
    <name type="common">Common sunflower</name>
    <dbReference type="NCBI Taxonomy" id="4232"/>
    <lineage>
        <taxon>Eukaryota</taxon>
        <taxon>Viridiplantae</taxon>
        <taxon>Streptophyta</taxon>
        <taxon>Embryophyta</taxon>
        <taxon>Tracheophyta</taxon>
        <taxon>Spermatophyta</taxon>
        <taxon>Magnoliopsida</taxon>
        <taxon>eudicotyledons</taxon>
        <taxon>Gunneridae</taxon>
        <taxon>Pentapetalae</taxon>
        <taxon>asterids</taxon>
        <taxon>campanulids</taxon>
        <taxon>Asterales</taxon>
        <taxon>Asteraceae</taxon>
        <taxon>Asteroideae</taxon>
        <taxon>Heliantheae alliance</taxon>
        <taxon>Heliantheae</taxon>
        <taxon>Helianthus</taxon>
    </lineage>
</organism>
<accession>A0A9K3N697</accession>
<evidence type="ECO:0000313" key="2">
    <source>
        <dbReference type="EMBL" id="KAF5788916.1"/>
    </source>
</evidence>
<feature type="compositionally biased region" description="Polar residues" evidence="1">
    <location>
        <begin position="87"/>
        <end position="104"/>
    </location>
</feature>
<sequence length="180" mass="19062">MLTSFFVNAGVAMSLLDALKVPNMDVLDFEFEEQPEGEVPLIKQIAASAHPIRSSADPNVATSSAAEATSSVPKDLSDQAAGKTVSHAPTSSKGADGSSGSQAGRRSILDDVDDDPKIRKLDDALLYPPSSLKSKNVGAETDLVIRSRKRKGETVQIRSSDPLPPPKLKKTKGVPILEEV</sequence>